<keyword evidence="2" id="KW-1185">Reference proteome</keyword>
<dbReference type="Pfam" id="PF04970">
    <property type="entry name" value="LRAT"/>
    <property type="match status" value="1"/>
</dbReference>
<proteinExistence type="predicted"/>
<dbReference type="PANTHER" id="PTHR46137:SF2">
    <property type="entry name" value="OS09G0526800 PROTEIN"/>
    <property type="match status" value="1"/>
</dbReference>
<dbReference type="GeneID" id="111016255"/>
<gene>
    <name evidence="3" type="primary">LOC111016255</name>
</gene>
<dbReference type="PROSITE" id="PS51934">
    <property type="entry name" value="LRAT"/>
    <property type="match status" value="1"/>
</dbReference>
<dbReference type="OrthoDB" id="421951at2759"/>
<dbReference type="AlphaFoldDB" id="A0A6J1D0G9"/>
<accession>A0A6J1D0G9</accession>
<dbReference type="KEGG" id="mcha:111016255"/>
<dbReference type="Proteomes" id="UP000504603">
    <property type="component" value="Unplaced"/>
</dbReference>
<dbReference type="PANTHER" id="PTHR46137">
    <property type="entry name" value="OS05G0310600 PROTEIN"/>
    <property type="match status" value="1"/>
</dbReference>
<evidence type="ECO:0000259" key="1">
    <source>
        <dbReference type="PROSITE" id="PS51934"/>
    </source>
</evidence>
<protein>
    <submittedName>
        <fullName evidence="3">Uncharacterized protein LOC111016255</fullName>
    </submittedName>
</protein>
<evidence type="ECO:0000313" key="3">
    <source>
        <dbReference type="RefSeq" id="XP_022147259.1"/>
    </source>
</evidence>
<dbReference type="RefSeq" id="XP_022147259.1">
    <property type="nucleotide sequence ID" value="XM_022291567.1"/>
</dbReference>
<dbReference type="Gene3D" id="3.90.1720.10">
    <property type="entry name" value="endopeptidase domain like (from Nostoc punctiforme)"/>
    <property type="match status" value="1"/>
</dbReference>
<reference evidence="3" key="1">
    <citation type="submission" date="2025-08" db="UniProtKB">
        <authorList>
            <consortium name="RefSeq"/>
        </authorList>
    </citation>
    <scope>IDENTIFICATION</scope>
    <source>
        <strain evidence="3">OHB3-1</strain>
    </source>
</reference>
<evidence type="ECO:0000313" key="2">
    <source>
        <dbReference type="Proteomes" id="UP000504603"/>
    </source>
</evidence>
<sequence length="262" mass="28179">MGYRLTSTKAISINLKVYAGGYQVIHFTAEMNLKSTTASATSSGFCSSSKSIPSLSCPNILSIPHCGIRQPGSGVVLSCLDCCLGNGSLYCFDYGVSSLVLLSRVRGGTCTTAKSDRSNKVLHRAMYLLLNGFGEYDVFANNCEDFGLYCKTGVLIRDNRGVGRSGQASSVFGAPMAVMFSSPLKLLMSSSSVGMAVTAAGWYNCIRYANDIGVRTDVIKVEVEDLPVYLNKSSSDQMEAKKMDDFERAFRASKQVTLKEGS</sequence>
<organism evidence="2 3">
    <name type="scientific">Momordica charantia</name>
    <name type="common">Bitter gourd</name>
    <name type="synonym">Balsam pear</name>
    <dbReference type="NCBI Taxonomy" id="3673"/>
    <lineage>
        <taxon>Eukaryota</taxon>
        <taxon>Viridiplantae</taxon>
        <taxon>Streptophyta</taxon>
        <taxon>Embryophyta</taxon>
        <taxon>Tracheophyta</taxon>
        <taxon>Spermatophyta</taxon>
        <taxon>Magnoliopsida</taxon>
        <taxon>eudicotyledons</taxon>
        <taxon>Gunneridae</taxon>
        <taxon>Pentapetalae</taxon>
        <taxon>rosids</taxon>
        <taxon>fabids</taxon>
        <taxon>Cucurbitales</taxon>
        <taxon>Cucurbitaceae</taxon>
        <taxon>Momordiceae</taxon>
        <taxon>Momordica</taxon>
    </lineage>
</organism>
<name>A0A6J1D0G9_MOMCH</name>
<dbReference type="InterPro" id="IPR007053">
    <property type="entry name" value="LRAT_dom"/>
</dbReference>
<feature type="domain" description="LRAT" evidence="1">
    <location>
        <begin position="4"/>
        <end position="159"/>
    </location>
</feature>